<comment type="caution">
    <text evidence="1">The sequence shown here is derived from an EMBL/GenBank/DDBJ whole genome shotgun (WGS) entry which is preliminary data.</text>
</comment>
<evidence type="ECO:0000313" key="2">
    <source>
        <dbReference type="Proteomes" id="UP000005551"/>
    </source>
</evidence>
<dbReference type="Proteomes" id="UP000005551">
    <property type="component" value="Unassembled WGS sequence"/>
</dbReference>
<gene>
    <name evidence="1" type="ORF">A3SI_10224</name>
</gene>
<dbReference type="RefSeq" id="WP_009055034.1">
    <property type="nucleotide sequence ID" value="NZ_AJYA01000021.1"/>
</dbReference>
<dbReference type="EMBL" id="AJYA01000021">
    <property type="protein sequence ID" value="EIM76397.1"/>
    <property type="molecule type" value="Genomic_DNA"/>
</dbReference>
<protein>
    <submittedName>
        <fullName evidence="1">Uncharacterized protein</fullName>
    </submittedName>
</protein>
<proteinExistence type="predicted"/>
<accession>I5C3J5</accession>
<dbReference type="STRING" id="1189621.A3SI_10224"/>
<keyword evidence="2" id="KW-1185">Reference proteome</keyword>
<sequence length="219" mass="25243">MVLVLVASMLLSACGAGDRDREAVAFLEEVWAAHGEVATWERLTRLAFTRQEAYFTADGQVERNQTTDFNFRNRPEKESSALWVREEVRHAVQQDRQGLRYSMGENAIENPGFLAQQERFLTQARLWAEGPFALRAEENTEWRYEGEGRPAFLEDAAVGIRVVPKGGEADAFRVYYFHPKSYLLQAVYWKERGAERLLLYGGYVAEGGFFWPEAQEEWF</sequence>
<dbReference type="AlphaFoldDB" id="I5C3J5"/>
<evidence type="ECO:0000313" key="1">
    <source>
        <dbReference type="EMBL" id="EIM76397.1"/>
    </source>
</evidence>
<dbReference type="OrthoDB" id="1420384at2"/>
<reference evidence="1 2" key="1">
    <citation type="submission" date="2012-05" db="EMBL/GenBank/DDBJ databases">
        <title>Genome sequence of Nitritalea halalkaliphila LW7.</title>
        <authorList>
            <person name="Jangir P.K."/>
            <person name="Singh A."/>
            <person name="Shivaji S."/>
            <person name="Sharma R."/>
        </authorList>
    </citation>
    <scope>NUCLEOTIDE SEQUENCE [LARGE SCALE GENOMIC DNA]</scope>
    <source>
        <strain evidence="1 2">LW7</strain>
    </source>
</reference>
<organism evidence="1 2">
    <name type="scientific">Nitritalea halalkaliphila LW7</name>
    <dbReference type="NCBI Taxonomy" id="1189621"/>
    <lineage>
        <taxon>Bacteria</taxon>
        <taxon>Pseudomonadati</taxon>
        <taxon>Bacteroidota</taxon>
        <taxon>Cytophagia</taxon>
        <taxon>Cytophagales</taxon>
        <taxon>Cyclobacteriaceae</taxon>
        <taxon>Nitritalea</taxon>
    </lineage>
</organism>
<name>I5C3J5_9BACT</name>